<evidence type="ECO:0000313" key="3">
    <source>
        <dbReference type="Proteomes" id="UP001158576"/>
    </source>
</evidence>
<accession>A0ABN7SRW0</accession>
<sequence>MNERAVDVALEPQEGGGEVPSLESVPPAGTVEEWATMEDETEGPIRILTQAPNAGEEASTIDIDAADVAADGVAAVDDGSTLPVPNFDDFVDAAERFHRSRVEEVSNVLNSTRNKLLLTPGLAESTREWLEKVDDLAINQALQNSPVSGLTQAQENNATQRLPLKRARPTTADAAAEPTAEPTAAAQLFPKRPRAGQIMYHGVSYPLERVDRIQNKGSDKQATLFGFGKNPNTLSVCPTGNSFFTKEKLGKDKYVKVPDARKSTRAKAPLLENLAQIKNHFIERDAQCTDFVAELLSGNLAVLVETPFTNLLFGDISGFIQSTSGCHPATPPPPPKDE</sequence>
<evidence type="ECO:0000313" key="2">
    <source>
        <dbReference type="EMBL" id="CAG5104564.1"/>
    </source>
</evidence>
<keyword evidence="3" id="KW-1185">Reference proteome</keyword>
<feature type="region of interest" description="Disordered" evidence="1">
    <location>
        <begin position="1"/>
        <end position="26"/>
    </location>
</feature>
<protein>
    <submittedName>
        <fullName evidence="2">Oidioi.mRNA.OKI2018_I69.chr1.g1340.t1.cds</fullName>
    </submittedName>
</protein>
<organism evidence="2 3">
    <name type="scientific">Oikopleura dioica</name>
    <name type="common">Tunicate</name>
    <dbReference type="NCBI Taxonomy" id="34765"/>
    <lineage>
        <taxon>Eukaryota</taxon>
        <taxon>Metazoa</taxon>
        <taxon>Chordata</taxon>
        <taxon>Tunicata</taxon>
        <taxon>Appendicularia</taxon>
        <taxon>Copelata</taxon>
        <taxon>Oikopleuridae</taxon>
        <taxon>Oikopleura</taxon>
    </lineage>
</organism>
<gene>
    <name evidence="2" type="ORF">OKIOD_LOCUS10105</name>
</gene>
<dbReference type="Proteomes" id="UP001158576">
    <property type="component" value="Chromosome 1"/>
</dbReference>
<name>A0ABN7SRW0_OIKDI</name>
<proteinExistence type="predicted"/>
<reference evidence="2 3" key="1">
    <citation type="submission" date="2021-04" db="EMBL/GenBank/DDBJ databases">
        <authorList>
            <person name="Bliznina A."/>
        </authorList>
    </citation>
    <scope>NUCLEOTIDE SEQUENCE [LARGE SCALE GENOMIC DNA]</scope>
</reference>
<dbReference type="EMBL" id="OU015566">
    <property type="protein sequence ID" value="CAG5104564.1"/>
    <property type="molecule type" value="Genomic_DNA"/>
</dbReference>
<evidence type="ECO:0000256" key="1">
    <source>
        <dbReference type="SAM" id="MobiDB-lite"/>
    </source>
</evidence>